<dbReference type="InterPro" id="IPR027417">
    <property type="entry name" value="P-loop_NTPase"/>
</dbReference>
<accession>A0ABT4YMW0</accession>
<sequence>MNGVTQQQETAQLVIISGQSGAGKSVALRVLEDLGYYTVDNLPIDLLDQFINSTKNSQQNVAVSIDIRNLPNNPQFVTQKLTELRKTTDMTLFFLGATPSSLLKRYSETRRIHPLSLGKDKLSLDQAIEKEKLILEYVKEQADLVIDSSDQSLHDLSELVRTRILGRERQELVMVFESFGFKYGLPHDADYIFDVRFLPNPHWQPELRPFTGLDTPVKNFLQTQKQVIELQQDIQQFIQKWLPSLEQNNRSYLTIAIGCTGGKHRSVYITQQLGEYFKAQGKQVQIRHTSIEKLRG</sequence>
<keyword evidence="2 4" id="KW-0067">ATP-binding</keyword>
<name>A0ABT4YMW0_9VIBR</name>
<dbReference type="HAMAP" id="MF_00636">
    <property type="entry name" value="RapZ_like"/>
    <property type="match status" value="1"/>
</dbReference>
<dbReference type="InterPro" id="IPR005337">
    <property type="entry name" value="RapZ-like"/>
</dbReference>
<dbReference type="Pfam" id="PF03668">
    <property type="entry name" value="RapZ-like_N"/>
    <property type="match status" value="1"/>
</dbReference>
<comment type="caution">
    <text evidence="7">The sequence shown here is derived from an EMBL/GenBank/DDBJ whole genome shotgun (WGS) entry which is preliminary data.</text>
</comment>
<dbReference type="EMBL" id="JAQLOI010000001">
    <property type="protein sequence ID" value="MDB1122887.1"/>
    <property type="molecule type" value="Genomic_DNA"/>
</dbReference>
<dbReference type="InterPro" id="IPR053931">
    <property type="entry name" value="RapZ_C"/>
</dbReference>
<evidence type="ECO:0000313" key="7">
    <source>
        <dbReference type="EMBL" id="MDB1122887.1"/>
    </source>
</evidence>
<keyword evidence="3 4" id="KW-0342">GTP-binding</keyword>
<gene>
    <name evidence="7" type="primary">rapZ</name>
    <name evidence="7" type="ORF">PGX00_03965</name>
</gene>
<evidence type="ECO:0000256" key="3">
    <source>
        <dbReference type="ARBA" id="ARBA00023134"/>
    </source>
</evidence>
<evidence type="ECO:0000256" key="4">
    <source>
        <dbReference type="HAMAP-Rule" id="MF_00636"/>
    </source>
</evidence>
<evidence type="ECO:0000256" key="2">
    <source>
        <dbReference type="ARBA" id="ARBA00022840"/>
    </source>
</evidence>
<dbReference type="PIRSF" id="PIRSF005052">
    <property type="entry name" value="P-loopkin"/>
    <property type="match status" value="1"/>
</dbReference>
<dbReference type="Proteomes" id="UP001210678">
    <property type="component" value="Unassembled WGS sequence"/>
</dbReference>
<dbReference type="InterPro" id="IPR053930">
    <property type="entry name" value="RapZ-like_N"/>
</dbReference>
<dbReference type="NCBIfam" id="NF003828">
    <property type="entry name" value="PRK05416.1"/>
    <property type="match status" value="1"/>
</dbReference>
<dbReference type="SUPFAM" id="SSF52540">
    <property type="entry name" value="P-loop containing nucleoside triphosphate hydrolases"/>
    <property type="match status" value="1"/>
</dbReference>
<feature type="domain" description="RapZ-like N-terminal" evidence="5">
    <location>
        <begin position="12"/>
        <end position="166"/>
    </location>
</feature>
<evidence type="ECO:0000259" key="5">
    <source>
        <dbReference type="Pfam" id="PF03668"/>
    </source>
</evidence>
<dbReference type="PANTHER" id="PTHR30448:SF0">
    <property type="entry name" value="RNASE ADAPTER PROTEIN RAPZ"/>
    <property type="match status" value="1"/>
</dbReference>
<dbReference type="PANTHER" id="PTHR30448">
    <property type="entry name" value="RNASE ADAPTER PROTEIN RAPZ"/>
    <property type="match status" value="1"/>
</dbReference>
<evidence type="ECO:0000256" key="1">
    <source>
        <dbReference type="ARBA" id="ARBA00022741"/>
    </source>
</evidence>
<dbReference type="RefSeq" id="WP_272133069.1">
    <property type="nucleotide sequence ID" value="NZ_JAQLOI010000001.1"/>
</dbReference>
<keyword evidence="1 4" id="KW-0547">Nucleotide-binding</keyword>
<feature type="binding site" evidence="4">
    <location>
        <begin position="66"/>
        <end position="69"/>
    </location>
    <ligand>
        <name>GTP</name>
        <dbReference type="ChEBI" id="CHEBI:37565"/>
    </ligand>
</feature>
<evidence type="ECO:0000259" key="6">
    <source>
        <dbReference type="Pfam" id="PF22740"/>
    </source>
</evidence>
<protein>
    <submittedName>
        <fullName evidence="7">RNase adapter RapZ</fullName>
    </submittedName>
</protein>
<dbReference type="Pfam" id="PF22740">
    <property type="entry name" value="PapZ_C"/>
    <property type="match status" value="1"/>
</dbReference>
<proteinExistence type="inferred from homology"/>
<feature type="domain" description="RapZ C-terminal" evidence="6">
    <location>
        <begin position="174"/>
        <end position="291"/>
    </location>
</feature>
<reference evidence="7 8" key="1">
    <citation type="submission" date="2023-01" db="EMBL/GenBank/DDBJ databases">
        <title>Vibrio sp. KJ40-1 sp.nov, isolated from marine algae.</title>
        <authorList>
            <person name="Butt M."/>
            <person name="Kim J.M.J."/>
            <person name="Jeon C.O.C."/>
        </authorList>
    </citation>
    <scope>NUCLEOTIDE SEQUENCE [LARGE SCALE GENOMIC DNA]</scope>
    <source>
        <strain evidence="7 8">KJ40-1</strain>
    </source>
</reference>
<feature type="binding site" evidence="4">
    <location>
        <begin position="18"/>
        <end position="25"/>
    </location>
    <ligand>
        <name>ATP</name>
        <dbReference type="ChEBI" id="CHEBI:30616"/>
    </ligand>
</feature>
<evidence type="ECO:0000313" key="8">
    <source>
        <dbReference type="Proteomes" id="UP001210678"/>
    </source>
</evidence>
<keyword evidence="8" id="KW-1185">Reference proteome</keyword>
<organism evidence="7 8">
    <name type="scientific">Vibrio algarum</name>
    <dbReference type="NCBI Taxonomy" id="3020714"/>
    <lineage>
        <taxon>Bacteria</taxon>
        <taxon>Pseudomonadati</taxon>
        <taxon>Pseudomonadota</taxon>
        <taxon>Gammaproteobacteria</taxon>
        <taxon>Vibrionales</taxon>
        <taxon>Vibrionaceae</taxon>
        <taxon>Vibrio</taxon>
    </lineage>
</organism>